<dbReference type="InterPro" id="IPR008915">
    <property type="entry name" value="Peptidase_M50"/>
</dbReference>
<evidence type="ECO:0000256" key="6">
    <source>
        <dbReference type="SAM" id="MobiDB-lite"/>
    </source>
</evidence>
<evidence type="ECO:0000256" key="7">
    <source>
        <dbReference type="SAM" id="Phobius"/>
    </source>
</evidence>
<accession>A0A6B9DGR3</accession>
<dbReference type="GO" id="GO:0012505">
    <property type="term" value="C:endomembrane system"/>
    <property type="evidence" value="ECO:0007669"/>
    <property type="project" value="UniProtKB-SubCell"/>
</dbReference>
<dbReference type="GO" id="GO:0004222">
    <property type="term" value="F:metalloendopeptidase activity"/>
    <property type="evidence" value="ECO:0007669"/>
    <property type="project" value="InterPro"/>
</dbReference>
<feature type="region of interest" description="Disordered" evidence="6">
    <location>
        <begin position="525"/>
        <end position="586"/>
    </location>
</feature>
<comment type="subcellular location">
    <subcellularLocation>
        <location evidence="1">Endomembrane system</location>
        <topology evidence="1">Multi-pass membrane protein</topology>
    </subcellularLocation>
</comment>
<dbReference type="EMBL" id="MN380032">
    <property type="protein sequence ID" value="QGX47954.1"/>
    <property type="molecule type" value="Genomic_DNA"/>
</dbReference>
<evidence type="ECO:0000256" key="2">
    <source>
        <dbReference type="ARBA" id="ARBA00022692"/>
    </source>
</evidence>
<evidence type="ECO:0000256" key="3">
    <source>
        <dbReference type="ARBA" id="ARBA00022989"/>
    </source>
</evidence>
<organism evidence="9">
    <name type="scientific">Phaffia rhodozyma</name>
    <name type="common">Yeast</name>
    <name type="synonym">Xanthophyllomyces dendrorhous</name>
    <dbReference type="NCBI Taxonomy" id="264483"/>
    <lineage>
        <taxon>Eukaryota</taxon>
        <taxon>Fungi</taxon>
        <taxon>Dikarya</taxon>
        <taxon>Basidiomycota</taxon>
        <taxon>Agaricomycotina</taxon>
        <taxon>Tremellomycetes</taxon>
        <taxon>Cystofilobasidiales</taxon>
        <taxon>Mrakiaceae</taxon>
        <taxon>Phaffia</taxon>
    </lineage>
</organism>
<evidence type="ECO:0000313" key="9">
    <source>
        <dbReference type="EMBL" id="QGX47954.1"/>
    </source>
</evidence>
<dbReference type="AlphaFoldDB" id="A0A6B9DGR3"/>
<proteinExistence type="predicted"/>
<name>A0A6B9DGR3_PHARH</name>
<evidence type="ECO:0000256" key="5">
    <source>
        <dbReference type="ARBA" id="ARBA00032658"/>
    </source>
</evidence>
<keyword evidence="4 7" id="KW-0472">Membrane</keyword>
<gene>
    <name evidence="9" type="primary">STP1</name>
</gene>
<feature type="transmembrane region" description="Helical" evidence="7">
    <location>
        <begin position="6"/>
        <end position="25"/>
    </location>
</feature>
<dbReference type="InterPro" id="IPR001193">
    <property type="entry name" value="MBTPS2"/>
</dbReference>
<feature type="compositionally biased region" description="Low complexity" evidence="6">
    <location>
        <begin position="563"/>
        <end position="575"/>
    </location>
</feature>
<reference evidence="9" key="1">
    <citation type="journal article" date="2019" name="J. Lipid Res.">
        <title>Metallopeptidase Stp1 activates the transcription factor Sre1 in the carotenogenic yeast Xanthophyllomyces dendrorhous.</title>
        <authorList>
            <person name="Gomez M."/>
            <person name="Gutierrez M.S."/>
            <person name="Gonzalez A.M."/>
            <person name="Garate-Castro C."/>
            <person name="Sepulveda D."/>
            <person name="Barahona S."/>
            <person name="Baeza M."/>
            <person name="Cifuentes V."/>
            <person name="Alcaino J."/>
        </authorList>
    </citation>
    <scope>NUCLEOTIDE SEQUENCE</scope>
    <source>
        <strain evidence="9">UCD 67-385</strain>
    </source>
</reference>
<dbReference type="GO" id="GO:0031293">
    <property type="term" value="P:membrane protein intracellular domain proteolysis"/>
    <property type="evidence" value="ECO:0007669"/>
    <property type="project" value="TreeGrafter"/>
</dbReference>
<keyword evidence="2 7" id="KW-0812">Transmembrane</keyword>
<dbReference type="PANTHER" id="PTHR13325:SF3">
    <property type="entry name" value="MEMBRANE-BOUND TRANSCRIPTION FACTOR SITE-2 PROTEASE"/>
    <property type="match status" value="1"/>
</dbReference>
<feature type="transmembrane region" description="Helical" evidence="7">
    <location>
        <begin position="593"/>
        <end position="616"/>
    </location>
</feature>
<dbReference type="GO" id="GO:0016020">
    <property type="term" value="C:membrane"/>
    <property type="evidence" value="ECO:0007669"/>
    <property type="project" value="InterPro"/>
</dbReference>
<feature type="transmembrane region" description="Helical" evidence="7">
    <location>
        <begin position="75"/>
        <end position="100"/>
    </location>
</feature>
<dbReference type="PANTHER" id="PTHR13325">
    <property type="entry name" value="PROTEASE M50 MEMBRANE-BOUND TRANSCRIPTION FACTOR SITE 2 PROTEASE"/>
    <property type="match status" value="1"/>
</dbReference>
<feature type="domain" description="Peptidase M50" evidence="8">
    <location>
        <begin position="167"/>
        <end position="502"/>
    </location>
</feature>
<dbReference type="GO" id="GO:0005737">
    <property type="term" value="C:cytoplasm"/>
    <property type="evidence" value="ECO:0007669"/>
    <property type="project" value="TreeGrafter"/>
</dbReference>
<feature type="transmembrane region" description="Helical" evidence="7">
    <location>
        <begin position="228"/>
        <end position="250"/>
    </location>
</feature>
<keyword evidence="3 7" id="KW-1133">Transmembrane helix</keyword>
<dbReference type="GO" id="GO:1905897">
    <property type="term" value="P:regulation of response to endoplasmic reticulum stress"/>
    <property type="evidence" value="ECO:0007669"/>
    <property type="project" value="TreeGrafter"/>
</dbReference>
<sequence>MQQESFVLPVSFIVLSIAWAGYHLLRPTKHRSFSSHSWHLYSNPIGIALSTTAFNQLPAALFQSVRPNTRSRAGLFYDLGIIWAVIGLVLSLSLLVGQAWTVGTSLWAFVSATGSPTGSTVAMTTTTTTSGIASLVKRATPVETTADSGFIKPLIPGITIPFSQALYLILSFLLAQLVHEPGHAISAALSSINPLLMTVQLSPIFPSASVTLPSIELALTPPRERARIAAAGCWHNFLSVIVLGALTLLANQALVPVSHIGRAVLGFQPGSALAQAIPVGSIITHLDDSPLGATSLGKSDKLWSDMFVDRHTDIPGLTSGWCVSEAWFLAQNDLCCKPASTPSSDLTICFNPSASTSSSGRCLPPSIMLPSTQVDSTGRTPQRCPCLASGEICIEPDESKGEIVRITFLSPRSDRSPSGTNKRWEDVEESIVWQGPSESIYSQIETSPTIPPSLIPLSLYPQIRSIALLFKYFTVISTTLSIFNLLPLSLLDGGFFLDALLDWGLPGGEREASEPITLAHNAEQYEQDISGDEDDGAEVEEEDEEEQDDDFKLLSRGTQRADNSSTRTPSNSRSSVISHKGRRRRKLKKKIKSSLAGLTIGLGIWVLGGMAVRLALDLHD</sequence>
<protein>
    <recommendedName>
        <fullName evidence="5">Endopeptidase S2P</fullName>
    </recommendedName>
</protein>
<evidence type="ECO:0000256" key="1">
    <source>
        <dbReference type="ARBA" id="ARBA00004127"/>
    </source>
</evidence>
<dbReference type="Pfam" id="PF02163">
    <property type="entry name" value="Peptidase_M50"/>
    <property type="match status" value="1"/>
</dbReference>
<feature type="compositionally biased region" description="Acidic residues" evidence="6">
    <location>
        <begin position="525"/>
        <end position="549"/>
    </location>
</feature>
<evidence type="ECO:0000259" key="8">
    <source>
        <dbReference type="Pfam" id="PF02163"/>
    </source>
</evidence>
<feature type="transmembrane region" description="Helical" evidence="7">
    <location>
        <begin position="154"/>
        <end position="175"/>
    </location>
</feature>
<evidence type="ECO:0000256" key="4">
    <source>
        <dbReference type="ARBA" id="ARBA00023136"/>
    </source>
</evidence>